<keyword evidence="3" id="KW-0238">DNA-binding</keyword>
<protein>
    <submittedName>
        <fullName evidence="3">DNA-binding protein</fullName>
    </submittedName>
</protein>
<dbReference type="GO" id="GO:0003677">
    <property type="term" value="F:DNA binding"/>
    <property type="evidence" value="ECO:0007669"/>
    <property type="project" value="UniProtKB-KW"/>
</dbReference>
<dbReference type="InterPro" id="IPR040285">
    <property type="entry name" value="ProX/PRXD1"/>
</dbReference>
<evidence type="ECO:0000313" key="3">
    <source>
        <dbReference type="EMBL" id="GGB71589.1"/>
    </source>
</evidence>
<dbReference type="RefSeq" id="WP_084392291.1">
    <property type="nucleotide sequence ID" value="NZ_BMKF01000002.1"/>
</dbReference>
<evidence type="ECO:0000313" key="4">
    <source>
        <dbReference type="Proteomes" id="UP000628854"/>
    </source>
</evidence>
<evidence type="ECO:0000256" key="1">
    <source>
        <dbReference type="ARBA" id="ARBA00010201"/>
    </source>
</evidence>
<comment type="similarity">
    <text evidence="1">Belongs to the PRORSD1 family.</text>
</comment>
<dbReference type="Pfam" id="PF04073">
    <property type="entry name" value="tRNA_edit"/>
    <property type="match status" value="1"/>
</dbReference>
<dbReference type="Proteomes" id="UP000628854">
    <property type="component" value="Unassembled WGS sequence"/>
</dbReference>
<name>A0ABQ1JNL6_9PROT</name>
<dbReference type="CDD" id="cd04335">
    <property type="entry name" value="PrdX_deacylase"/>
    <property type="match status" value="1"/>
</dbReference>
<dbReference type="InterPro" id="IPR036754">
    <property type="entry name" value="YbaK/aa-tRNA-synt-asso_dom_sf"/>
</dbReference>
<keyword evidence="4" id="KW-1185">Reference proteome</keyword>
<dbReference type="PANTHER" id="PTHR31423">
    <property type="entry name" value="YBAK DOMAIN-CONTAINING PROTEIN"/>
    <property type="match status" value="1"/>
</dbReference>
<organism evidence="3 4">
    <name type="scientific">Henriciella pelagia</name>
    <dbReference type="NCBI Taxonomy" id="1977912"/>
    <lineage>
        <taxon>Bacteria</taxon>
        <taxon>Pseudomonadati</taxon>
        <taxon>Pseudomonadota</taxon>
        <taxon>Alphaproteobacteria</taxon>
        <taxon>Hyphomonadales</taxon>
        <taxon>Hyphomonadaceae</taxon>
        <taxon>Henriciella</taxon>
    </lineage>
</organism>
<accession>A0ABQ1JNL6</accession>
<dbReference type="Gene3D" id="3.90.960.10">
    <property type="entry name" value="YbaK/aminoacyl-tRNA synthetase-associated domain"/>
    <property type="match status" value="1"/>
</dbReference>
<dbReference type="SUPFAM" id="SSF55826">
    <property type="entry name" value="YbaK/ProRS associated domain"/>
    <property type="match status" value="1"/>
</dbReference>
<sequence>MTASPDDLFAFLDKHGIAHHTHWHEATFTVEEGRDLKATMPGGHTKNLFMKDKDGAIVLISAHADSELKLNQLHKLIGTRHLSFASAELMVDLLGVTPGSVTAFALINDKAGKVRFIVDAALMKHDPINFHPLINTGTTAISRNDFRKFVAATGHDLTEVDFRTLLDANA</sequence>
<gene>
    <name evidence="3" type="ORF">GCM10011503_20330</name>
</gene>
<proteinExistence type="inferred from homology"/>
<dbReference type="PANTHER" id="PTHR31423:SF3">
    <property type="entry name" value="PROLYL-TRNA SYNTHETASE ASSOCIATED DOMAIN-CONTAINING PROTEIN 1-RELATED"/>
    <property type="match status" value="1"/>
</dbReference>
<dbReference type="EMBL" id="BMKF01000002">
    <property type="protein sequence ID" value="GGB71589.1"/>
    <property type="molecule type" value="Genomic_DNA"/>
</dbReference>
<dbReference type="InterPro" id="IPR007214">
    <property type="entry name" value="YbaK/aa-tRNA-synth-assoc-dom"/>
</dbReference>
<reference evidence="4" key="1">
    <citation type="journal article" date="2019" name="Int. J. Syst. Evol. Microbiol.">
        <title>The Global Catalogue of Microorganisms (GCM) 10K type strain sequencing project: providing services to taxonomists for standard genome sequencing and annotation.</title>
        <authorList>
            <consortium name="The Broad Institute Genomics Platform"/>
            <consortium name="The Broad Institute Genome Sequencing Center for Infectious Disease"/>
            <person name="Wu L."/>
            <person name="Ma J."/>
        </authorList>
    </citation>
    <scope>NUCLEOTIDE SEQUENCE [LARGE SCALE GENOMIC DNA]</scope>
    <source>
        <strain evidence="4">CGMCC 1.15928</strain>
    </source>
</reference>
<feature type="domain" description="YbaK/aminoacyl-tRNA synthetase-associated" evidence="2">
    <location>
        <begin position="24"/>
        <end position="149"/>
    </location>
</feature>
<evidence type="ECO:0000259" key="2">
    <source>
        <dbReference type="Pfam" id="PF04073"/>
    </source>
</evidence>
<comment type="caution">
    <text evidence="3">The sequence shown here is derived from an EMBL/GenBank/DDBJ whole genome shotgun (WGS) entry which is preliminary data.</text>
</comment>